<name>A0A0B7C4D8_9EUPU</name>
<gene>
    <name evidence="2" type="primary">ORF222737</name>
</gene>
<protein>
    <submittedName>
        <fullName evidence="2">Uncharacterized protein</fullName>
    </submittedName>
</protein>
<feature type="compositionally biased region" description="Basic and acidic residues" evidence="1">
    <location>
        <begin position="57"/>
        <end position="67"/>
    </location>
</feature>
<feature type="region of interest" description="Disordered" evidence="1">
    <location>
        <begin position="42"/>
        <end position="67"/>
    </location>
</feature>
<reference evidence="2" key="1">
    <citation type="submission" date="2014-12" db="EMBL/GenBank/DDBJ databases">
        <title>Insight into the proteome of Arion vulgaris.</title>
        <authorList>
            <person name="Aradska J."/>
            <person name="Bulat T."/>
            <person name="Smidak R."/>
            <person name="Sarate P."/>
            <person name="Gangsoo J."/>
            <person name="Sialana F."/>
            <person name="Bilban M."/>
            <person name="Lubec G."/>
        </authorList>
    </citation>
    <scope>NUCLEOTIDE SEQUENCE</scope>
    <source>
        <tissue evidence="2">Skin</tissue>
    </source>
</reference>
<proteinExistence type="predicted"/>
<feature type="non-terminal residue" evidence="2">
    <location>
        <position position="1"/>
    </location>
</feature>
<evidence type="ECO:0000256" key="1">
    <source>
        <dbReference type="SAM" id="MobiDB-lite"/>
    </source>
</evidence>
<feature type="compositionally biased region" description="Polar residues" evidence="1">
    <location>
        <begin position="42"/>
        <end position="56"/>
    </location>
</feature>
<evidence type="ECO:0000313" key="2">
    <source>
        <dbReference type="EMBL" id="CEL00052.1"/>
    </source>
</evidence>
<feature type="non-terminal residue" evidence="2">
    <location>
        <position position="67"/>
    </location>
</feature>
<accession>A0A0B7C4D8</accession>
<sequence>CNNAIAETWDDQLLLQQEQFLAGMDYENFTKKQSSYGWPYSANSDKQNYSGTQDGTQTRDETVMKEF</sequence>
<dbReference type="AlphaFoldDB" id="A0A0B7C4D8"/>
<organism evidence="2">
    <name type="scientific">Arion vulgaris</name>
    <dbReference type="NCBI Taxonomy" id="1028688"/>
    <lineage>
        <taxon>Eukaryota</taxon>
        <taxon>Metazoa</taxon>
        <taxon>Spiralia</taxon>
        <taxon>Lophotrochozoa</taxon>
        <taxon>Mollusca</taxon>
        <taxon>Gastropoda</taxon>
        <taxon>Heterobranchia</taxon>
        <taxon>Euthyneura</taxon>
        <taxon>Panpulmonata</taxon>
        <taxon>Eupulmonata</taxon>
        <taxon>Stylommatophora</taxon>
        <taxon>Helicina</taxon>
        <taxon>Arionoidea</taxon>
        <taxon>Arionidae</taxon>
        <taxon>Arion</taxon>
    </lineage>
</organism>
<dbReference type="EMBL" id="HACG01053181">
    <property type="protein sequence ID" value="CEL00052.1"/>
    <property type="molecule type" value="Transcribed_RNA"/>
</dbReference>